<keyword evidence="3" id="KW-0547">Nucleotide-binding</keyword>
<dbReference type="PROSITE" id="PS50011">
    <property type="entry name" value="PROTEIN_KINASE_DOM"/>
    <property type="match status" value="1"/>
</dbReference>
<evidence type="ECO:0000256" key="3">
    <source>
        <dbReference type="ARBA" id="ARBA00022741"/>
    </source>
</evidence>
<dbReference type="GO" id="GO:0043484">
    <property type="term" value="P:regulation of RNA splicing"/>
    <property type="evidence" value="ECO:0007669"/>
    <property type="project" value="TreeGrafter"/>
</dbReference>
<dbReference type="Proteomes" id="UP001383192">
    <property type="component" value="Unassembled WGS sequence"/>
</dbReference>
<dbReference type="GO" id="GO:0004674">
    <property type="term" value="F:protein serine/threonine kinase activity"/>
    <property type="evidence" value="ECO:0007669"/>
    <property type="project" value="UniProtKB-KW"/>
</dbReference>
<dbReference type="InterPro" id="IPR008266">
    <property type="entry name" value="Tyr_kinase_AS"/>
</dbReference>
<protein>
    <recommendedName>
        <fullName evidence="6">Protein kinase domain-containing protein</fullName>
    </recommendedName>
</protein>
<dbReference type="InterPro" id="IPR000719">
    <property type="entry name" value="Prot_kinase_dom"/>
</dbReference>
<dbReference type="AlphaFoldDB" id="A0AAW0D1U1"/>
<keyword evidence="5" id="KW-0067">ATP-binding</keyword>
<dbReference type="GO" id="GO:0005524">
    <property type="term" value="F:ATP binding"/>
    <property type="evidence" value="ECO:0007669"/>
    <property type="project" value="UniProtKB-KW"/>
</dbReference>
<dbReference type="PANTHER" id="PTHR45646">
    <property type="entry name" value="SERINE/THREONINE-PROTEIN KINASE DOA-RELATED"/>
    <property type="match status" value="1"/>
</dbReference>
<gene>
    <name evidence="7" type="ORF">VNI00_007594</name>
</gene>
<dbReference type="SMART" id="SM00220">
    <property type="entry name" value="S_TKc"/>
    <property type="match status" value="1"/>
</dbReference>
<accession>A0AAW0D1U1</accession>
<evidence type="ECO:0000256" key="4">
    <source>
        <dbReference type="ARBA" id="ARBA00022777"/>
    </source>
</evidence>
<dbReference type="EMBL" id="JAYKXP010000025">
    <property type="protein sequence ID" value="KAK7045345.1"/>
    <property type="molecule type" value="Genomic_DNA"/>
</dbReference>
<dbReference type="InterPro" id="IPR051175">
    <property type="entry name" value="CLK_kinases"/>
</dbReference>
<evidence type="ECO:0000259" key="6">
    <source>
        <dbReference type="PROSITE" id="PS50011"/>
    </source>
</evidence>
<dbReference type="Gene3D" id="3.30.200.20">
    <property type="entry name" value="Phosphorylase Kinase, domain 1"/>
    <property type="match status" value="1"/>
</dbReference>
<evidence type="ECO:0000256" key="5">
    <source>
        <dbReference type="ARBA" id="ARBA00022840"/>
    </source>
</evidence>
<keyword evidence="1" id="KW-0723">Serine/threonine-protein kinase</keyword>
<name>A0AAW0D1U1_9AGAR</name>
<dbReference type="PANTHER" id="PTHR45646:SF11">
    <property type="entry name" value="SERINE_THREONINE-PROTEIN KINASE DOA"/>
    <property type="match status" value="1"/>
</dbReference>
<feature type="domain" description="Protein kinase" evidence="6">
    <location>
        <begin position="72"/>
        <end position="436"/>
    </location>
</feature>
<evidence type="ECO:0000313" key="8">
    <source>
        <dbReference type="Proteomes" id="UP001383192"/>
    </source>
</evidence>
<evidence type="ECO:0000256" key="1">
    <source>
        <dbReference type="ARBA" id="ARBA00022527"/>
    </source>
</evidence>
<comment type="caution">
    <text evidence="7">The sequence shown here is derived from an EMBL/GenBank/DDBJ whole genome shotgun (WGS) entry which is preliminary data.</text>
</comment>
<keyword evidence="8" id="KW-1185">Reference proteome</keyword>
<proteinExistence type="predicted"/>
<organism evidence="7 8">
    <name type="scientific">Paramarasmius palmivorus</name>
    <dbReference type="NCBI Taxonomy" id="297713"/>
    <lineage>
        <taxon>Eukaryota</taxon>
        <taxon>Fungi</taxon>
        <taxon>Dikarya</taxon>
        <taxon>Basidiomycota</taxon>
        <taxon>Agaricomycotina</taxon>
        <taxon>Agaricomycetes</taxon>
        <taxon>Agaricomycetidae</taxon>
        <taxon>Agaricales</taxon>
        <taxon>Marasmiineae</taxon>
        <taxon>Marasmiaceae</taxon>
        <taxon>Paramarasmius</taxon>
    </lineage>
</organism>
<evidence type="ECO:0000313" key="7">
    <source>
        <dbReference type="EMBL" id="KAK7045345.1"/>
    </source>
</evidence>
<dbReference type="PROSITE" id="PS00109">
    <property type="entry name" value="PROTEIN_KINASE_TYR"/>
    <property type="match status" value="1"/>
</dbReference>
<keyword evidence="2" id="KW-0808">Transferase</keyword>
<sequence length="438" mass="49108">MTAMRTLSFLKPRPCLLVRAAAVRFTGTRAQAPQFKFVPTRLDYVEDLEKYRPGGYHPVCIGDTLQNGRQPYRILHKLGFGGSSTIWLARAQQESESGGLVSLKVIRADLSFSSAQIPELTLPELNLGVAIQGIEDHFVENGPNGLHVCIVSKLAGPSVRDVLESGGRALKGDRARNVAKQVVDALVVMHDAGLVHGDLTTSNILFRLDERVQRLSDDEIYMYFGVPETEDVYPSDPTKLGPEANAPACVVAPIVASIFTNYIQENILLIDFGQSFNVSQRPPDYEPGTLYNYLPPEVCFDSTQFGMAADIWGLGCAIFEIRAGYTLFDDFLGRHSEVLRETVQMLGKEKFPEEWRGLVEERYTWFGSEDAEPKEKERTSIKDMLVSIGADEESSYTGQRLDEREVELLGDLLEKMLRYRPQDRITIREVAKHPWFAL</sequence>
<dbReference type="Gene3D" id="1.10.510.10">
    <property type="entry name" value="Transferase(Phosphotransferase) domain 1"/>
    <property type="match status" value="1"/>
</dbReference>
<dbReference type="SUPFAM" id="SSF56112">
    <property type="entry name" value="Protein kinase-like (PK-like)"/>
    <property type="match status" value="1"/>
</dbReference>
<keyword evidence="4" id="KW-0418">Kinase</keyword>
<reference evidence="7 8" key="1">
    <citation type="submission" date="2024-01" db="EMBL/GenBank/DDBJ databases">
        <title>A draft genome for a cacao thread blight-causing isolate of Paramarasmius palmivorus.</title>
        <authorList>
            <person name="Baruah I.K."/>
            <person name="Bukari Y."/>
            <person name="Amoako-Attah I."/>
            <person name="Meinhardt L.W."/>
            <person name="Bailey B.A."/>
            <person name="Cohen S.P."/>
        </authorList>
    </citation>
    <scope>NUCLEOTIDE SEQUENCE [LARGE SCALE GENOMIC DNA]</scope>
    <source>
        <strain evidence="7 8">GH-12</strain>
    </source>
</reference>
<dbReference type="InterPro" id="IPR011009">
    <property type="entry name" value="Kinase-like_dom_sf"/>
</dbReference>
<dbReference type="Pfam" id="PF00069">
    <property type="entry name" value="Pkinase"/>
    <property type="match status" value="2"/>
</dbReference>
<evidence type="ECO:0000256" key="2">
    <source>
        <dbReference type="ARBA" id="ARBA00022679"/>
    </source>
</evidence>
<dbReference type="GO" id="GO:0005634">
    <property type="term" value="C:nucleus"/>
    <property type="evidence" value="ECO:0007669"/>
    <property type="project" value="TreeGrafter"/>
</dbReference>